<dbReference type="VEuPathDB" id="FungiDB:C5L36_0A07970"/>
<evidence type="ECO:0000256" key="9">
    <source>
        <dbReference type="ARBA" id="ARBA00048940"/>
    </source>
</evidence>
<dbReference type="OrthoDB" id="3361892at2759"/>
<dbReference type="STRING" id="4909.A0A2U9QYU4"/>
<dbReference type="Proteomes" id="UP000249293">
    <property type="component" value="Chromosome 1"/>
</dbReference>
<evidence type="ECO:0000313" key="10">
    <source>
        <dbReference type="EMBL" id="AWU74197.1"/>
    </source>
</evidence>
<reference evidence="10 11" key="1">
    <citation type="submission" date="2018-06" db="EMBL/GenBank/DDBJ databases">
        <title>Population genomics shows no distinction between pathogenic Candida krusei and environmental Pichia kudriavzevii: One species, four names.</title>
        <authorList>
            <person name="Douglass A.P."/>
            <person name="Offei B."/>
            <person name="Braun-Galleani S."/>
            <person name="Coughlan A.Y."/>
            <person name="Martos A."/>
            <person name="Ortiz-Merino R.A."/>
            <person name="Byrne K.P."/>
            <person name="Wolfe K.H."/>
        </authorList>
    </citation>
    <scope>NUCLEOTIDE SEQUENCE [LARGE SCALE GENOMIC DNA]</scope>
    <source>
        <strain evidence="10 11">CBS573</strain>
    </source>
</reference>
<evidence type="ECO:0000256" key="3">
    <source>
        <dbReference type="ARBA" id="ARBA00022679"/>
    </source>
</evidence>
<evidence type="ECO:0000256" key="1">
    <source>
        <dbReference type="ARBA" id="ARBA00004123"/>
    </source>
</evidence>
<dbReference type="InterPro" id="IPR016849">
    <property type="entry name" value="Rtt109"/>
</dbReference>
<dbReference type="AlphaFoldDB" id="A0A2U9QYU4"/>
<keyword evidence="6" id="KW-0805">Transcription regulation</keyword>
<keyword evidence="8" id="KW-0539">Nucleus</keyword>
<protein>
    <recommendedName>
        <fullName evidence="2">histone acetyltransferase</fullName>
        <ecNumber evidence="2">2.3.1.48</ecNumber>
    </recommendedName>
</protein>
<dbReference type="GeneID" id="40381907"/>
<dbReference type="EC" id="2.3.1.48" evidence="2"/>
<comment type="subcellular location">
    <subcellularLocation>
        <location evidence="1">Nucleus</location>
    </subcellularLocation>
</comment>
<keyword evidence="4" id="KW-0227">DNA damage</keyword>
<keyword evidence="5" id="KW-0007">Acetylation</keyword>
<dbReference type="GO" id="GO:0006355">
    <property type="term" value="P:regulation of DNA-templated transcription"/>
    <property type="evidence" value="ECO:0007669"/>
    <property type="project" value="InterPro"/>
</dbReference>
<evidence type="ECO:0000256" key="6">
    <source>
        <dbReference type="ARBA" id="ARBA00023015"/>
    </source>
</evidence>
<evidence type="ECO:0000313" key="11">
    <source>
        <dbReference type="Proteomes" id="UP000249293"/>
    </source>
</evidence>
<organism evidence="10 11">
    <name type="scientific">Pichia kudriavzevii</name>
    <name type="common">Yeast</name>
    <name type="synonym">Issatchenkia orientalis</name>
    <dbReference type="NCBI Taxonomy" id="4909"/>
    <lineage>
        <taxon>Eukaryota</taxon>
        <taxon>Fungi</taxon>
        <taxon>Dikarya</taxon>
        <taxon>Ascomycota</taxon>
        <taxon>Saccharomycotina</taxon>
        <taxon>Pichiomycetes</taxon>
        <taxon>Pichiales</taxon>
        <taxon>Pichiaceae</taxon>
        <taxon>Pichia</taxon>
    </lineage>
</organism>
<evidence type="ECO:0000256" key="5">
    <source>
        <dbReference type="ARBA" id="ARBA00022990"/>
    </source>
</evidence>
<evidence type="ECO:0000256" key="2">
    <source>
        <dbReference type="ARBA" id="ARBA00013184"/>
    </source>
</evidence>
<dbReference type="PANTHER" id="PTHR31571">
    <property type="entry name" value="ALTERED INHERITANCE OF MITOCHONDRIA PROTEIN 6"/>
    <property type="match status" value="1"/>
</dbReference>
<keyword evidence="7" id="KW-0804">Transcription</keyword>
<gene>
    <name evidence="10" type="ORF">C5L36_0A07970</name>
</gene>
<evidence type="ECO:0000256" key="7">
    <source>
        <dbReference type="ARBA" id="ARBA00023163"/>
    </source>
</evidence>
<keyword evidence="3" id="KW-0808">Transferase</keyword>
<dbReference type="InterPro" id="IPR051236">
    <property type="entry name" value="HAT_RTT109-like"/>
</dbReference>
<keyword evidence="11" id="KW-1185">Reference proteome</keyword>
<name>A0A2U9QYU4_PICKU</name>
<evidence type="ECO:0000256" key="4">
    <source>
        <dbReference type="ARBA" id="ARBA00022763"/>
    </source>
</evidence>
<dbReference type="PROSITE" id="PS51728">
    <property type="entry name" value="RTT109_HAT"/>
    <property type="match status" value="1"/>
</dbReference>
<evidence type="ECO:0000256" key="8">
    <source>
        <dbReference type="ARBA" id="ARBA00023242"/>
    </source>
</evidence>
<accession>A0A2U9QYU4</accession>
<dbReference type="GO" id="GO:0032931">
    <property type="term" value="F:histone H3K56 acetyltransferase activity"/>
    <property type="evidence" value="ECO:0007669"/>
    <property type="project" value="TreeGrafter"/>
</dbReference>
<dbReference type="GO" id="GO:0006974">
    <property type="term" value="P:DNA damage response"/>
    <property type="evidence" value="ECO:0007669"/>
    <property type="project" value="UniProtKB-KW"/>
</dbReference>
<dbReference type="RefSeq" id="XP_029319674.1">
    <property type="nucleotide sequence ID" value="XM_029463814.1"/>
</dbReference>
<dbReference type="KEGG" id="pkz:C5L36_0A07970"/>
<dbReference type="PANTHER" id="PTHR31571:SF2">
    <property type="entry name" value="HISTONE ACETYLTRANSFERASE RTT109"/>
    <property type="match status" value="1"/>
</dbReference>
<proteinExistence type="predicted"/>
<sequence>MMENSLLSRLAEYLRKDKKFQLFNTNTTKRCVPVIAKPRHSKPLISTKTVHFCILFDSLKTPLLAIEVFTYLSFYKTRVEKLVYVSKVDTTGLTISDINVAGFVTEYLKYIVGLSISTLLKDLKFTKNQTNVQNHAKSKEIFVSETHFRLSQLYEQARGNPAYLNKSKKSVDALEYILELGIDPRVLNEKKISTKIVLFTRSEKQYLFPGSVKNKGKHVLDGDSLLKWWLKNVDLIVNNWLPQNKFLNVLNLEDAEIRRFFPSPDWKVGTVYDENGSWPAIYNIPLLPDDPKGRFLEHLVVEGRAKQVSLQRYWQELAIRQEFRFGATVGLIGVSGIITTTGNLHSEIITSSSSNQFVELVTSKDYSDKSDWILLYDEIQSVVKLDGFPILGKCERRKRSKENIEPQAINTLFCVRKKKKKKT</sequence>
<dbReference type="SMART" id="SM01250">
    <property type="entry name" value="KAT11"/>
    <property type="match status" value="1"/>
</dbReference>
<comment type="catalytic activity">
    <reaction evidence="9">
        <text>L-lysyl-[histone] + acetyl-CoA = N(6)-acetyl-L-lysyl-[histone] + CoA + H(+)</text>
        <dbReference type="Rhea" id="RHEA:21992"/>
        <dbReference type="Rhea" id="RHEA-COMP:9845"/>
        <dbReference type="Rhea" id="RHEA-COMP:11338"/>
        <dbReference type="ChEBI" id="CHEBI:15378"/>
        <dbReference type="ChEBI" id="CHEBI:29969"/>
        <dbReference type="ChEBI" id="CHEBI:57287"/>
        <dbReference type="ChEBI" id="CHEBI:57288"/>
        <dbReference type="ChEBI" id="CHEBI:61930"/>
        <dbReference type="EC" id="2.3.1.48"/>
    </reaction>
    <physiologicalReaction direction="left-to-right" evidence="9">
        <dbReference type="Rhea" id="RHEA:21993"/>
    </physiologicalReaction>
</comment>
<dbReference type="EMBL" id="CP028773">
    <property type="protein sequence ID" value="AWU74197.1"/>
    <property type="molecule type" value="Genomic_DNA"/>
</dbReference>
<dbReference type="InterPro" id="IPR013178">
    <property type="entry name" value="Histone_AcTrfase_Rtt109/CBP"/>
</dbReference>
<dbReference type="Pfam" id="PF08214">
    <property type="entry name" value="HAT_KAT11"/>
    <property type="match status" value="1"/>
</dbReference>
<dbReference type="GO" id="GO:0005634">
    <property type="term" value="C:nucleus"/>
    <property type="evidence" value="ECO:0007669"/>
    <property type="project" value="UniProtKB-SubCell"/>
</dbReference>